<dbReference type="InterPro" id="IPR011053">
    <property type="entry name" value="Single_hybrid_motif"/>
</dbReference>
<dbReference type="Pfam" id="PF00364">
    <property type="entry name" value="Biotin_lipoyl"/>
    <property type="match status" value="1"/>
</dbReference>
<organism evidence="10 11">
    <name type="scientific">Yeguia hominis</name>
    <dbReference type="NCBI Taxonomy" id="2763662"/>
    <lineage>
        <taxon>Bacteria</taxon>
        <taxon>Bacillati</taxon>
        <taxon>Bacillota</taxon>
        <taxon>Clostridia</taxon>
        <taxon>Eubacteriales</taxon>
        <taxon>Yeguiaceae</taxon>
        <taxon>Yeguia</taxon>
    </lineage>
</organism>
<comment type="caution">
    <text evidence="10">The sequence shown here is derived from an EMBL/GenBank/DDBJ whole genome shotgun (WGS) entry which is preliminary data.</text>
</comment>
<keyword evidence="7 8" id="KW-0092">Biotin</keyword>
<dbReference type="PROSITE" id="PS50968">
    <property type="entry name" value="BIOTINYL_LIPOYL"/>
    <property type="match status" value="1"/>
</dbReference>
<dbReference type="AlphaFoldDB" id="A0A926DB63"/>
<evidence type="ECO:0000256" key="7">
    <source>
        <dbReference type="ARBA" id="ARBA00023267"/>
    </source>
</evidence>
<gene>
    <name evidence="10" type="primary">accB</name>
    <name evidence="10" type="ORF">IAG03_12785</name>
</gene>
<keyword evidence="4 8" id="KW-0276">Fatty acid metabolism</keyword>
<dbReference type="GO" id="GO:0003989">
    <property type="term" value="F:acetyl-CoA carboxylase activity"/>
    <property type="evidence" value="ECO:0007669"/>
    <property type="project" value="InterPro"/>
</dbReference>
<dbReference type="PANTHER" id="PTHR45266:SF3">
    <property type="entry name" value="OXALOACETATE DECARBOXYLASE ALPHA CHAIN"/>
    <property type="match status" value="1"/>
</dbReference>
<dbReference type="PROSITE" id="PS00188">
    <property type="entry name" value="BIOTIN"/>
    <property type="match status" value="1"/>
</dbReference>
<name>A0A926DB63_9FIRM</name>
<keyword evidence="6 8" id="KW-0275">Fatty acid biosynthesis</keyword>
<dbReference type="NCBIfam" id="TIGR00531">
    <property type="entry name" value="BCCP"/>
    <property type="match status" value="1"/>
</dbReference>
<dbReference type="CDD" id="cd06850">
    <property type="entry name" value="biotinyl_domain"/>
    <property type="match status" value="1"/>
</dbReference>
<keyword evidence="3 8" id="KW-0444">Lipid biosynthesis</keyword>
<dbReference type="PANTHER" id="PTHR45266">
    <property type="entry name" value="OXALOACETATE DECARBOXYLASE ALPHA CHAIN"/>
    <property type="match status" value="1"/>
</dbReference>
<dbReference type="PRINTS" id="PR01071">
    <property type="entry name" value="ACOABIOTINCC"/>
</dbReference>
<dbReference type="RefSeq" id="WP_249320458.1">
    <property type="nucleotide sequence ID" value="NZ_JACRSN010000025.1"/>
</dbReference>
<keyword evidence="5 8" id="KW-0443">Lipid metabolism</keyword>
<dbReference type="FunFam" id="2.40.50.100:FF:000003">
    <property type="entry name" value="Acetyl-CoA carboxylase biotin carboxyl carrier protein"/>
    <property type="match status" value="1"/>
</dbReference>
<evidence type="ECO:0000256" key="4">
    <source>
        <dbReference type="ARBA" id="ARBA00022832"/>
    </source>
</evidence>
<dbReference type="InterPro" id="IPR050709">
    <property type="entry name" value="Biotin_Carboxyl_Carrier/Decarb"/>
</dbReference>
<sequence length="142" mass="15015">MDMRKVRQLAKMMGEMNLSTLEITEGSTTIKLESKLSAGSSVVSPALPVQQAPVPAHTPEGADGTVTVTAPMVGVFYAASAPDAKPFVTLGDTVKKGDVLCIIEAMKLMNEITAEQSGTIVELCVGNGQVVEYGHPLFRIRP</sequence>
<evidence type="ECO:0000256" key="3">
    <source>
        <dbReference type="ARBA" id="ARBA00022516"/>
    </source>
</evidence>
<dbReference type="InterPro" id="IPR001882">
    <property type="entry name" value="Biotin_BS"/>
</dbReference>
<dbReference type="SUPFAM" id="SSF51230">
    <property type="entry name" value="Single hybrid motif"/>
    <property type="match status" value="1"/>
</dbReference>
<proteinExistence type="predicted"/>
<dbReference type="Proteomes" id="UP000651482">
    <property type="component" value="Unassembled WGS sequence"/>
</dbReference>
<evidence type="ECO:0000256" key="8">
    <source>
        <dbReference type="RuleBase" id="RU364072"/>
    </source>
</evidence>
<evidence type="ECO:0000256" key="6">
    <source>
        <dbReference type="ARBA" id="ARBA00023160"/>
    </source>
</evidence>
<evidence type="ECO:0000256" key="5">
    <source>
        <dbReference type="ARBA" id="ARBA00023098"/>
    </source>
</evidence>
<dbReference type="Gene3D" id="2.40.50.100">
    <property type="match status" value="1"/>
</dbReference>
<evidence type="ECO:0000256" key="2">
    <source>
        <dbReference type="ARBA" id="ARBA00017562"/>
    </source>
</evidence>
<dbReference type="InterPro" id="IPR000089">
    <property type="entry name" value="Biotin_lipoyl"/>
</dbReference>
<evidence type="ECO:0000313" key="10">
    <source>
        <dbReference type="EMBL" id="MBC8534838.1"/>
    </source>
</evidence>
<reference evidence="10" key="1">
    <citation type="submission" date="2020-08" db="EMBL/GenBank/DDBJ databases">
        <title>Genome public.</title>
        <authorList>
            <person name="Liu C."/>
            <person name="Sun Q."/>
        </authorList>
    </citation>
    <scope>NUCLEOTIDE SEQUENCE</scope>
    <source>
        <strain evidence="10">NSJ-40</strain>
    </source>
</reference>
<dbReference type="GO" id="GO:0009317">
    <property type="term" value="C:acetyl-CoA carboxylase complex"/>
    <property type="evidence" value="ECO:0007669"/>
    <property type="project" value="InterPro"/>
</dbReference>
<comment type="pathway">
    <text evidence="1 8">Lipid metabolism; fatty acid biosynthesis.</text>
</comment>
<evidence type="ECO:0000313" key="11">
    <source>
        <dbReference type="Proteomes" id="UP000651482"/>
    </source>
</evidence>
<dbReference type="InterPro" id="IPR001249">
    <property type="entry name" value="AcCoA_biotinCC"/>
</dbReference>
<comment type="function">
    <text evidence="8">This protein is a component of the acetyl coenzyme A carboxylase complex; first, biotin carboxylase catalyzes the carboxylation of the carrier protein and then the transcarboxylase transfers the carboxyl group to form malonyl-CoA.</text>
</comment>
<evidence type="ECO:0000259" key="9">
    <source>
        <dbReference type="PROSITE" id="PS50968"/>
    </source>
</evidence>
<feature type="domain" description="Lipoyl-binding" evidence="9">
    <location>
        <begin position="65"/>
        <end position="141"/>
    </location>
</feature>
<accession>A0A926DB63</accession>
<dbReference type="GO" id="GO:0006633">
    <property type="term" value="P:fatty acid biosynthetic process"/>
    <property type="evidence" value="ECO:0007669"/>
    <property type="project" value="UniProtKB-KW"/>
</dbReference>
<evidence type="ECO:0000256" key="1">
    <source>
        <dbReference type="ARBA" id="ARBA00005194"/>
    </source>
</evidence>
<keyword evidence="11" id="KW-1185">Reference proteome</keyword>
<dbReference type="EMBL" id="JACRSN010000025">
    <property type="protein sequence ID" value="MBC8534838.1"/>
    <property type="molecule type" value="Genomic_DNA"/>
</dbReference>
<protein>
    <recommendedName>
        <fullName evidence="2 8">Biotin carboxyl carrier protein of acetyl-CoA carboxylase</fullName>
    </recommendedName>
</protein>